<dbReference type="Proteomes" id="UP000596427">
    <property type="component" value="Plasmid unnamed2"/>
</dbReference>
<geneLocation type="plasmid" evidence="2 3">
    <name>unnamed2</name>
</geneLocation>
<evidence type="ECO:0008006" key="4">
    <source>
        <dbReference type="Google" id="ProtNLM"/>
    </source>
</evidence>
<evidence type="ECO:0000256" key="1">
    <source>
        <dbReference type="SAM" id="SignalP"/>
    </source>
</evidence>
<feature type="chain" id="PRO_5037225393" description="Secreted protein" evidence="1">
    <location>
        <begin position="24"/>
        <end position="250"/>
    </location>
</feature>
<evidence type="ECO:0000313" key="2">
    <source>
        <dbReference type="EMBL" id="QRG10097.1"/>
    </source>
</evidence>
<reference evidence="2 3" key="1">
    <citation type="submission" date="2020-10" db="EMBL/GenBank/DDBJ databases">
        <title>Degradation of 1,4-Dioxane by Xanthobacter sp. YN2, via a Novel Group-2 Soluble Di-Iron Monooxygenase.</title>
        <authorList>
            <person name="Ma F."/>
            <person name="Wang Y."/>
            <person name="Yang J."/>
            <person name="Guo H."/>
            <person name="Su D."/>
            <person name="Yu L."/>
        </authorList>
    </citation>
    <scope>NUCLEOTIDE SEQUENCE [LARGE SCALE GENOMIC DNA]</scope>
    <source>
        <strain evidence="2 3">YN2</strain>
        <plasmid evidence="2 3">unnamed2</plasmid>
    </source>
</reference>
<protein>
    <recommendedName>
        <fullName evidence="4">Secreted protein</fullName>
    </recommendedName>
</protein>
<sequence>MRFQSRFCFAAFIVLLQAAPASAQAGLTAWQLSTELLVSAVKVSTKQVDATPDTNRTMESQSRQALAAVLGQHGVNARAVQAKTAYGASTAQGYGVCASKFGMQSNAIAEKSSAKVAQAVAAADQTWLTSGGDASARAVSLLEARRTFYCTKEERQTLGWCSGSAAASGMPAGDTDAAPFMLRRDLGPEEAMTAGDYIDTVAPLPTVKAQARNGAEAGDRLQARRQAAFMTAARGAFYSVVAGAVGGDEE</sequence>
<organism evidence="2 3">
    <name type="scientific">Xanthobacter dioxanivorans</name>
    <dbReference type="NCBI Taxonomy" id="2528964"/>
    <lineage>
        <taxon>Bacteria</taxon>
        <taxon>Pseudomonadati</taxon>
        <taxon>Pseudomonadota</taxon>
        <taxon>Alphaproteobacteria</taxon>
        <taxon>Hyphomicrobiales</taxon>
        <taxon>Xanthobacteraceae</taxon>
        <taxon>Xanthobacter</taxon>
    </lineage>
</organism>
<feature type="signal peptide" evidence="1">
    <location>
        <begin position="1"/>
        <end position="23"/>
    </location>
</feature>
<keyword evidence="2" id="KW-0614">Plasmid</keyword>
<dbReference type="RefSeq" id="WP_203196978.1">
    <property type="nucleotide sequence ID" value="NZ_CP063364.1"/>
</dbReference>
<name>A0A974PUN7_9HYPH</name>
<keyword evidence="1" id="KW-0732">Signal</keyword>
<dbReference type="AlphaFoldDB" id="A0A974PUN7"/>
<evidence type="ECO:0000313" key="3">
    <source>
        <dbReference type="Proteomes" id="UP000596427"/>
    </source>
</evidence>
<accession>A0A974PUN7</accession>
<dbReference type="KEGG" id="xdi:EZH22_30695"/>
<gene>
    <name evidence="2" type="ORF">EZH22_30695</name>
</gene>
<dbReference type="EMBL" id="CP063364">
    <property type="protein sequence ID" value="QRG10097.1"/>
    <property type="molecule type" value="Genomic_DNA"/>
</dbReference>
<keyword evidence="3" id="KW-1185">Reference proteome</keyword>
<proteinExistence type="predicted"/>